<evidence type="ECO:0000313" key="6">
    <source>
        <dbReference type="EMBL" id="MDE5419579.1"/>
    </source>
</evidence>
<dbReference type="PANTHER" id="PTHR34720">
    <property type="entry name" value="MICROCYSTIN DEPENDENT PROTEIN"/>
    <property type="match status" value="1"/>
</dbReference>
<evidence type="ECO:0000313" key="7">
    <source>
        <dbReference type="Proteomes" id="UP001528920"/>
    </source>
</evidence>
<dbReference type="Pfam" id="PF13585">
    <property type="entry name" value="CHU_C"/>
    <property type="match status" value="1"/>
</dbReference>
<dbReference type="InterPro" id="IPR003644">
    <property type="entry name" value="Calx_beta"/>
</dbReference>
<evidence type="ECO:0000256" key="4">
    <source>
        <dbReference type="SAM" id="MobiDB-lite"/>
    </source>
</evidence>
<dbReference type="Gene3D" id="2.60.40.2810">
    <property type="match status" value="1"/>
</dbReference>
<dbReference type="SUPFAM" id="SSF103647">
    <property type="entry name" value="TSP type-3 repeat"/>
    <property type="match status" value="1"/>
</dbReference>
<dbReference type="RefSeq" id="WP_275110910.1">
    <property type="nucleotide sequence ID" value="NZ_JAKJSC010000005.1"/>
</dbReference>
<dbReference type="NCBIfam" id="NF012211">
    <property type="entry name" value="tand_rpt_95"/>
    <property type="match status" value="6"/>
</dbReference>
<dbReference type="NCBIfam" id="TIGR04131">
    <property type="entry name" value="Bac_Flav_CTERM"/>
    <property type="match status" value="1"/>
</dbReference>
<feature type="compositionally biased region" description="Acidic residues" evidence="4">
    <location>
        <begin position="1361"/>
        <end position="1384"/>
    </location>
</feature>
<feature type="compositionally biased region" description="Acidic residues" evidence="4">
    <location>
        <begin position="1396"/>
        <end position="1428"/>
    </location>
</feature>
<dbReference type="InterPro" id="IPR038081">
    <property type="entry name" value="CalX-like_sf"/>
</dbReference>
<dbReference type="InterPro" id="IPR028974">
    <property type="entry name" value="TSP_type-3_rpt"/>
</dbReference>
<dbReference type="PANTHER" id="PTHR34720:SF9">
    <property type="entry name" value="BLR4714 PROTEIN"/>
    <property type="match status" value="1"/>
</dbReference>
<accession>A0ABT5VZ39</accession>
<feature type="domain" description="Calx-beta" evidence="5">
    <location>
        <begin position="9"/>
        <end position="106"/>
    </location>
</feature>
<dbReference type="InterPro" id="IPR010221">
    <property type="entry name" value="VCBS_dom"/>
</dbReference>
<feature type="region of interest" description="Disordered" evidence="4">
    <location>
        <begin position="770"/>
        <end position="790"/>
    </location>
</feature>
<dbReference type="Pfam" id="PF17963">
    <property type="entry name" value="Big_9"/>
    <property type="match status" value="6"/>
</dbReference>
<dbReference type="SUPFAM" id="SSF141072">
    <property type="entry name" value="CalX-like"/>
    <property type="match status" value="3"/>
</dbReference>
<proteinExistence type="predicted"/>
<feature type="non-terminal residue" evidence="6">
    <location>
        <position position="1"/>
    </location>
</feature>
<name>A0ABT5VZ39_9BACT</name>
<dbReference type="Pfam" id="PF03160">
    <property type="entry name" value="Calx-beta"/>
    <property type="match status" value="3"/>
</dbReference>
<feature type="domain" description="Calx-beta" evidence="5">
    <location>
        <begin position="231"/>
        <end position="331"/>
    </location>
</feature>
<feature type="region of interest" description="Disordered" evidence="4">
    <location>
        <begin position="1357"/>
        <end position="1428"/>
    </location>
</feature>
<evidence type="ECO:0000256" key="1">
    <source>
        <dbReference type="ARBA" id="ARBA00022729"/>
    </source>
</evidence>
<evidence type="ECO:0000259" key="5">
    <source>
        <dbReference type="SMART" id="SM00237"/>
    </source>
</evidence>
<evidence type="ECO:0000256" key="2">
    <source>
        <dbReference type="ARBA" id="ARBA00022737"/>
    </source>
</evidence>
<gene>
    <name evidence="6" type="ORF">L3049_16415</name>
</gene>
<dbReference type="Gene3D" id="2.60.40.2030">
    <property type="match status" value="3"/>
</dbReference>
<protein>
    <submittedName>
        <fullName evidence="6">Ig-like domain-containing protein</fullName>
    </submittedName>
</protein>
<comment type="caution">
    <text evidence="6">The sequence shown here is derived from an EMBL/GenBank/DDBJ whole genome shotgun (WGS) entry which is preliminary data.</text>
</comment>
<organism evidence="6 7">
    <name type="scientific">Paralabilibaculum antarcticum</name>
    <dbReference type="NCBI Taxonomy" id="2912572"/>
    <lineage>
        <taxon>Bacteria</taxon>
        <taxon>Pseudomonadati</taxon>
        <taxon>Bacteroidota</taxon>
        <taxon>Bacteroidia</taxon>
        <taxon>Marinilabiliales</taxon>
        <taxon>Marinifilaceae</taxon>
        <taxon>Paralabilibaculum</taxon>
    </lineage>
</organism>
<dbReference type="Gene3D" id="2.60.40.3440">
    <property type="match status" value="4"/>
</dbReference>
<dbReference type="EMBL" id="JAKJSC010000005">
    <property type="protein sequence ID" value="MDE5419579.1"/>
    <property type="molecule type" value="Genomic_DNA"/>
</dbReference>
<feature type="domain" description="Calx-beta" evidence="5">
    <location>
        <begin position="120"/>
        <end position="217"/>
    </location>
</feature>
<dbReference type="NCBIfam" id="TIGR01965">
    <property type="entry name" value="VCBS_repeat"/>
    <property type="match status" value="3"/>
</dbReference>
<keyword evidence="3" id="KW-0106">Calcium</keyword>
<evidence type="ECO:0000256" key="3">
    <source>
        <dbReference type="ARBA" id="ARBA00022837"/>
    </source>
</evidence>
<keyword evidence="1" id="KW-0732">Signal</keyword>
<dbReference type="SMART" id="SM00237">
    <property type="entry name" value="Calx_beta"/>
    <property type="match status" value="3"/>
</dbReference>
<dbReference type="Proteomes" id="UP001528920">
    <property type="component" value="Unassembled WGS sequence"/>
</dbReference>
<sequence length="1536" mass="162118">VTIAAADEATVTISDEDASEVSIAATTQASEPGTDGLFTLTLTNAVSVDTEITFAVSGVATEGTDYSALGTTVTIPANSTSITLPVSVINDDLVETGGETVIVSLVSTNTAVTIAAADEATVTISDEDASEVSIAATTQASEPGTDGLFTLTLSNAVSVDTEITFAVSGVATEGTDYSAIGTTVTIPANSTEAIISVNVIDDALVESGGESVVVTLNSTNNSVTLSATSSANMNLGDDDSTEVTISATDDTAQEGTPAVDNAEFTVSMTNASAVNTIISYTIGGTATEGSDFTSLTGTITILAGSTSGTIDISVLDDVLFEDSETVIITLTGITSGDITTTLGTPVEATATIIDNDIDCYAGDDLEICSSDANVTLSTATENNASDFAWTTNGTGNFVNASILNAVYIPSDLDRTNGEVELTLGVSGISGTDSDVMTLKIWPRVLLNAGDETATINEGETYTVMGAIAVNYASILWTSTGGSFDDPTAINPVFTPSTTDNVVLRMTATGLGAGACSDDFDEISITINDFPTASNESVTGFEDQDLLFAETDFSVNYLDAELDDFEGIKIVNIESVGELEYNGSAVVSGLEITKTDISKLTFRSLLNENGLNYDSFEFKVFDGTAYSSETYTMSIDITAVNDVPYFTLMNPKDIWVSEDIGLVIINGQVATQFAGPVNETGQALNLKLTNDNPALFSEQPTLDAAGNLRFTPLTNVSGLATLGVQLFDDGGIANGGVDSSAIQIFTITVEAVNDAPVAEDDLFTVNEDENLSGNVKLDNGNGADSDPDSDSDNFTYSLIDGGTAETNGNLVLNTDGTFTYVPNADFFGDVTFTYQVCDDAVSPLSQECDEATVTITVDQISDEPLAVDDDYFMKEDDVLSGNVFDNDERLVDGPVLIVANTNPVSGTLVLNSDGTFVYTPDSGYYGTVTFTYTLRDVDGSESTATVTIIVDPLDYPPIANDDFAETDEEIAVSGNLFANDEDFINPPVLAISNTDPANGTVVVNADGTFTYTPNADFYGTDTFEYTIEDVDGDQDTGLVTITVNPVNDTPIAVADENTTDEDAGVSGNLMSNDTDLGDAEVNVVANTNPANGTVLVQPDGSYTYIPNENFNGVDTFTYTIEDEDGEQSTATVTITVNSINDVPVAVDDVNSTDEDTVVIGNVLPNDTDLDDDELTVVELNGSSSNLGVDIIMSGGGILQLNADGFYEFDPNGEYDYLNEGEEVQESFTYVVTDGTANSNVATVVITIIGVNDAPVATDDQEIARDNEEIIISVLDNDSDADEDDLIVTIITEPEFGFVVVNGDGTVSYLADLGAYCNTDQFTYRICDPSGLCDEAVVTIEIDVMDSDEDSIPDAIETLTADTDSDSTPDYLDLDSDNDGISDEDEARISDSCNDLPVDADQDGMPDYLDTDSDNDGYPDEEEGDDDCDGDGILDYMDSYDDCAEYIIIPEGFSPNGDGINDRLVIKGMRDFPNSELMIFNRWGAKIYSKKGYQNDWDGRAENSMTVGTNVIPEGTYYYVIDLGNGSKVIKGFIYINY</sequence>
<keyword evidence="7" id="KW-1185">Reference proteome</keyword>
<keyword evidence="2" id="KW-0677">Repeat</keyword>
<reference evidence="6 7" key="1">
    <citation type="submission" date="2022-01" db="EMBL/GenBank/DDBJ databases">
        <title>Labilibaculum sp. nov, a marine bacterium isolated from Antarctica.</title>
        <authorList>
            <person name="Dai W."/>
        </authorList>
    </citation>
    <scope>NUCLEOTIDE SEQUENCE [LARGE SCALE GENOMIC DNA]</scope>
    <source>
        <strain evidence="6 7">DW002</strain>
    </source>
</reference>
<dbReference type="InterPro" id="IPR026341">
    <property type="entry name" value="T9SS_type_B"/>
</dbReference>